<feature type="coiled-coil region" evidence="6">
    <location>
        <begin position="117"/>
        <end position="144"/>
    </location>
</feature>
<keyword evidence="2" id="KW-0805">Transcription regulation</keyword>
<dbReference type="GO" id="GO:0016987">
    <property type="term" value="F:sigma factor activity"/>
    <property type="evidence" value="ECO:0007669"/>
    <property type="project" value="UniProtKB-KW"/>
</dbReference>
<dbReference type="Gene3D" id="1.10.1740.10">
    <property type="match status" value="1"/>
</dbReference>
<comment type="similarity">
    <text evidence="1">Belongs to the sigma-70 factor family. ECF subfamily.</text>
</comment>
<accession>A0A9X2A7D9</accession>
<evidence type="ECO:0000256" key="2">
    <source>
        <dbReference type="ARBA" id="ARBA00023015"/>
    </source>
</evidence>
<organism evidence="9 10">
    <name type="scientific">Christiangramia crocea</name>
    <dbReference type="NCBI Taxonomy" id="2904124"/>
    <lineage>
        <taxon>Bacteria</taxon>
        <taxon>Pseudomonadati</taxon>
        <taxon>Bacteroidota</taxon>
        <taxon>Flavobacteriia</taxon>
        <taxon>Flavobacteriales</taxon>
        <taxon>Flavobacteriaceae</taxon>
        <taxon>Christiangramia</taxon>
    </lineage>
</organism>
<dbReference type="PANTHER" id="PTHR43133:SF8">
    <property type="entry name" value="RNA POLYMERASE SIGMA FACTOR HI_1459-RELATED"/>
    <property type="match status" value="1"/>
</dbReference>
<keyword evidence="4" id="KW-0238">DNA-binding</keyword>
<feature type="domain" description="RNA polymerase sigma-70 region 2" evidence="7">
    <location>
        <begin position="26"/>
        <end position="95"/>
    </location>
</feature>
<comment type="caution">
    <text evidence="9">The sequence shown here is derived from an EMBL/GenBank/DDBJ whole genome shotgun (WGS) entry which is preliminary data.</text>
</comment>
<evidence type="ECO:0000256" key="4">
    <source>
        <dbReference type="ARBA" id="ARBA00023125"/>
    </source>
</evidence>
<dbReference type="AlphaFoldDB" id="A0A9X2A7D9"/>
<evidence type="ECO:0000256" key="6">
    <source>
        <dbReference type="SAM" id="Coils"/>
    </source>
</evidence>
<evidence type="ECO:0000259" key="8">
    <source>
        <dbReference type="Pfam" id="PF08281"/>
    </source>
</evidence>
<dbReference type="Proteomes" id="UP001139344">
    <property type="component" value="Unassembled WGS sequence"/>
</dbReference>
<evidence type="ECO:0000313" key="10">
    <source>
        <dbReference type="Proteomes" id="UP001139344"/>
    </source>
</evidence>
<dbReference type="GO" id="GO:0006352">
    <property type="term" value="P:DNA-templated transcription initiation"/>
    <property type="evidence" value="ECO:0007669"/>
    <property type="project" value="InterPro"/>
</dbReference>
<dbReference type="SUPFAM" id="SSF88946">
    <property type="entry name" value="Sigma2 domain of RNA polymerase sigma factors"/>
    <property type="match status" value="1"/>
</dbReference>
<keyword evidence="5" id="KW-0804">Transcription</keyword>
<evidence type="ECO:0000256" key="5">
    <source>
        <dbReference type="ARBA" id="ARBA00023163"/>
    </source>
</evidence>
<dbReference type="Pfam" id="PF04542">
    <property type="entry name" value="Sigma70_r2"/>
    <property type="match status" value="1"/>
</dbReference>
<keyword evidence="10" id="KW-1185">Reference proteome</keyword>
<protein>
    <submittedName>
        <fullName evidence="9">Sigma-70 family RNA polymerase sigma factor</fullName>
    </submittedName>
</protein>
<dbReference type="InterPro" id="IPR013325">
    <property type="entry name" value="RNA_pol_sigma_r2"/>
</dbReference>
<gene>
    <name evidence="9" type="ORF">LU635_08870</name>
</gene>
<evidence type="ECO:0000313" key="9">
    <source>
        <dbReference type="EMBL" id="MCG9971746.1"/>
    </source>
</evidence>
<evidence type="ECO:0000256" key="1">
    <source>
        <dbReference type="ARBA" id="ARBA00010641"/>
    </source>
</evidence>
<dbReference type="Gene3D" id="1.10.10.10">
    <property type="entry name" value="Winged helix-like DNA-binding domain superfamily/Winged helix DNA-binding domain"/>
    <property type="match status" value="1"/>
</dbReference>
<dbReference type="RefSeq" id="WP_240098289.1">
    <property type="nucleotide sequence ID" value="NZ_JAJSON010000019.1"/>
</dbReference>
<dbReference type="EMBL" id="JAJSON010000019">
    <property type="protein sequence ID" value="MCG9971746.1"/>
    <property type="molecule type" value="Genomic_DNA"/>
</dbReference>
<dbReference type="GO" id="GO:0003677">
    <property type="term" value="F:DNA binding"/>
    <property type="evidence" value="ECO:0007669"/>
    <property type="project" value="UniProtKB-KW"/>
</dbReference>
<dbReference type="InterPro" id="IPR013249">
    <property type="entry name" value="RNA_pol_sigma70_r4_t2"/>
</dbReference>
<dbReference type="CDD" id="cd06171">
    <property type="entry name" value="Sigma70_r4"/>
    <property type="match status" value="1"/>
</dbReference>
<dbReference type="InterPro" id="IPR036388">
    <property type="entry name" value="WH-like_DNA-bd_sf"/>
</dbReference>
<dbReference type="SUPFAM" id="SSF88659">
    <property type="entry name" value="Sigma3 and sigma4 domains of RNA polymerase sigma factors"/>
    <property type="match status" value="1"/>
</dbReference>
<dbReference type="InterPro" id="IPR013324">
    <property type="entry name" value="RNA_pol_sigma_r3/r4-like"/>
</dbReference>
<dbReference type="NCBIfam" id="TIGR02937">
    <property type="entry name" value="sigma70-ECF"/>
    <property type="match status" value="1"/>
</dbReference>
<proteinExistence type="inferred from homology"/>
<evidence type="ECO:0000259" key="7">
    <source>
        <dbReference type="Pfam" id="PF04542"/>
    </source>
</evidence>
<dbReference type="PANTHER" id="PTHR43133">
    <property type="entry name" value="RNA POLYMERASE ECF-TYPE SIGMA FACTO"/>
    <property type="match status" value="1"/>
</dbReference>
<dbReference type="Pfam" id="PF08281">
    <property type="entry name" value="Sigma70_r4_2"/>
    <property type="match status" value="1"/>
</dbReference>
<dbReference type="InterPro" id="IPR014284">
    <property type="entry name" value="RNA_pol_sigma-70_dom"/>
</dbReference>
<dbReference type="InterPro" id="IPR007627">
    <property type="entry name" value="RNA_pol_sigma70_r2"/>
</dbReference>
<evidence type="ECO:0000256" key="3">
    <source>
        <dbReference type="ARBA" id="ARBA00023082"/>
    </source>
</evidence>
<reference evidence="9" key="1">
    <citation type="submission" date="2021-12" db="EMBL/GenBank/DDBJ databases">
        <title>Description of Gramella crocea sp. nov., a new bacterium isolated from activated sludge.</title>
        <authorList>
            <person name="Zhang X."/>
        </authorList>
    </citation>
    <scope>NUCLEOTIDE SEQUENCE</scope>
    <source>
        <strain evidence="9">YB25</strain>
    </source>
</reference>
<name>A0A9X2A7D9_9FLAO</name>
<sequence length="194" mass="22828">MNNTKVTDASLVRDYLDGNENALGALINRHQHRIYSFIFSKVFDKDIAEDIFQDTFIKVIRTLKRGKYNEEGKFLPWVMRISHNLVIDHFRKNKRMPKFDNSGEFNIFSVLSDNDLNAEKQLIKDQIESDVQELIKELPEDQLEVLTMRIYKDMSFKEISERTGVSINTALGRMRYALINLRKIIEKRNLILTN</sequence>
<feature type="domain" description="RNA polymerase sigma factor 70 region 4 type 2" evidence="8">
    <location>
        <begin position="131"/>
        <end position="169"/>
    </location>
</feature>
<keyword evidence="6" id="KW-0175">Coiled coil</keyword>
<keyword evidence="3" id="KW-0731">Sigma factor</keyword>
<dbReference type="InterPro" id="IPR039425">
    <property type="entry name" value="RNA_pol_sigma-70-like"/>
</dbReference>